<name>A0A1I8PCH7_STOCA</name>
<feature type="domain" description="Arrestin C-terminal-like" evidence="3">
    <location>
        <begin position="181"/>
        <end position="321"/>
    </location>
</feature>
<dbReference type="SMART" id="SM01017">
    <property type="entry name" value="Arrestin_C"/>
    <property type="match status" value="1"/>
</dbReference>
<dbReference type="EnsemblMetazoa" id="SCAU006847-RA">
    <property type="protein sequence ID" value="SCAU006847-PA"/>
    <property type="gene ID" value="SCAU006847"/>
</dbReference>
<dbReference type="Gene3D" id="2.60.40.640">
    <property type="match status" value="2"/>
</dbReference>
<dbReference type="InterPro" id="IPR050357">
    <property type="entry name" value="Arrestin_domain-protein"/>
</dbReference>
<evidence type="ECO:0000256" key="1">
    <source>
        <dbReference type="ARBA" id="ARBA00005298"/>
    </source>
</evidence>
<accession>A0A1I8PCH7</accession>
<dbReference type="PANTHER" id="PTHR11188">
    <property type="entry name" value="ARRESTIN DOMAIN CONTAINING PROTEIN"/>
    <property type="match status" value="1"/>
</dbReference>
<evidence type="ECO:0000256" key="2">
    <source>
        <dbReference type="ARBA" id="ARBA00022606"/>
    </source>
</evidence>
<sequence length="365" mass="43016">MALMSFNRIPEGDSSSNDPNCVNLMIRLDPNTDKWYSGGFLRGIVELSALERVLVQDLSVNLIGIAEIAWHDNQIKSERKDLRKLYYNSAPHRDQRHIYFRQKVLLANKEVDPTNQLQEIPFEIFIDEDCISTCSFEFGFVVYKLSATCRTYKGTKVLKQNVQIMQLADCPMERPFLEIRAKRNIQLQTSLQKKFFQPGETVNIQTQILLNSHKTRPHKIIIQLLQYITYMHYCIRYRKNGEPYDSYEYLNQQMILINDDLASTAKLLEQDTSIQHSILLPNDLVPTTHLTSSIIISIHYDIKVILLDDKDEELHSQHIPFDVFLQRHREQHITLREQDSYKKECCKFYNQKRFNFKDGFSRLFK</sequence>
<keyword evidence="5" id="KW-1185">Reference proteome</keyword>
<dbReference type="SUPFAM" id="SSF81296">
    <property type="entry name" value="E set domains"/>
    <property type="match status" value="2"/>
</dbReference>
<dbReference type="InterPro" id="IPR014756">
    <property type="entry name" value="Ig_E-set"/>
</dbReference>
<dbReference type="PANTHER" id="PTHR11188:SF17">
    <property type="entry name" value="FI21816P1"/>
    <property type="match status" value="1"/>
</dbReference>
<dbReference type="InterPro" id="IPR014752">
    <property type="entry name" value="Arrestin-like_C"/>
</dbReference>
<evidence type="ECO:0000313" key="5">
    <source>
        <dbReference type="Proteomes" id="UP000095300"/>
    </source>
</evidence>
<dbReference type="GO" id="GO:0005737">
    <property type="term" value="C:cytoplasm"/>
    <property type="evidence" value="ECO:0007669"/>
    <property type="project" value="TreeGrafter"/>
</dbReference>
<dbReference type="VEuPathDB" id="VectorBase:SCAU006847"/>
<gene>
    <name evidence="4" type="primary">106095594</name>
</gene>
<dbReference type="InterPro" id="IPR011021">
    <property type="entry name" value="Arrestin-like_N"/>
</dbReference>
<comment type="similarity">
    <text evidence="1">Belongs to the arrestin family.</text>
</comment>
<dbReference type="AlphaFoldDB" id="A0A1I8PCH7"/>
<dbReference type="GO" id="GO:0015031">
    <property type="term" value="P:protein transport"/>
    <property type="evidence" value="ECO:0007669"/>
    <property type="project" value="TreeGrafter"/>
</dbReference>
<organism evidence="4 5">
    <name type="scientific">Stomoxys calcitrans</name>
    <name type="common">Stable fly</name>
    <name type="synonym">Conops calcitrans</name>
    <dbReference type="NCBI Taxonomy" id="35570"/>
    <lineage>
        <taxon>Eukaryota</taxon>
        <taxon>Metazoa</taxon>
        <taxon>Ecdysozoa</taxon>
        <taxon>Arthropoda</taxon>
        <taxon>Hexapoda</taxon>
        <taxon>Insecta</taxon>
        <taxon>Pterygota</taxon>
        <taxon>Neoptera</taxon>
        <taxon>Endopterygota</taxon>
        <taxon>Diptera</taxon>
        <taxon>Brachycera</taxon>
        <taxon>Muscomorpha</taxon>
        <taxon>Muscoidea</taxon>
        <taxon>Muscidae</taxon>
        <taxon>Stomoxys</taxon>
    </lineage>
</organism>
<dbReference type="InterPro" id="IPR011022">
    <property type="entry name" value="Arrestin_C-like"/>
</dbReference>
<protein>
    <recommendedName>
        <fullName evidence="3">Arrestin C-terminal-like domain-containing protein</fullName>
    </recommendedName>
</protein>
<dbReference type="Pfam" id="PF02752">
    <property type="entry name" value="Arrestin_C"/>
    <property type="match status" value="1"/>
</dbReference>
<dbReference type="Pfam" id="PF00339">
    <property type="entry name" value="Arrestin_N"/>
    <property type="match status" value="1"/>
</dbReference>
<proteinExistence type="inferred from homology"/>
<evidence type="ECO:0000313" key="4">
    <source>
        <dbReference type="EnsemblMetazoa" id="SCAU006847-PA"/>
    </source>
</evidence>
<keyword evidence="2" id="KW-0716">Sensory transduction</keyword>
<dbReference type="Proteomes" id="UP000095300">
    <property type="component" value="Unassembled WGS sequence"/>
</dbReference>
<reference evidence="4" key="1">
    <citation type="submission" date="2020-05" db="UniProtKB">
        <authorList>
            <consortium name="EnsemblMetazoa"/>
        </authorList>
    </citation>
    <scope>IDENTIFICATION</scope>
    <source>
        <strain evidence="4">USDA</strain>
    </source>
</reference>
<evidence type="ECO:0000259" key="3">
    <source>
        <dbReference type="SMART" id="SM01017"/>
    </source>
</evidence>